<protein>
    <submittedName>
        <fullName evidence="6">TetR/AcrR family transcriptional regulator</fullName>
    </submittedName>
</protein>
<evidence type="ECO:0000256" key="4">
    <source>
        <dbReference type="PROSITE-ProRule" id="PRU00335"/>
    </source>
</evidence>
<keyword evidence="7" id="KW-1185">Reference proteome</keyword>
<dbReference type="KEGG" id="dcb:C3Y92_00110"/>
<dbReference type="InterPro" id="IPR050109">
    <property type="entry name" value="HTH-type_TetR-like_transc_reg"/>
</dbReference>
<dbReference type="PROSITE" id="PS50977">
    <property type="entry name" value="HTH_TETR_2"/>
    <property type="match status" value="1"/>
</dbReference>
<dbReference type="InterPro" id="IPR009057">
    <property type="entry name" value="Homeodomain-like_sf"/>
</dbReference>
<proteinExistence type="predicted"/>
<evidence type="ECO:0000256" key="3">
    <source>
        <dbReference type="ARBA" id="ARBA00023163"/>
    </source>
</evidence>
<reference evidence="6 7" key="1">
    <citation type="submission" date="2018-02" db="EMBL/GenBank/DDBJ databases">
        <title>Genome sequence of Desulfovibrio carbinolicus DSM 3852.</title>
        <authorList>
            <person name="Wilbanks E."/>
            <person name="Skennerton C.T."/>
            <person name="Orphan V.J."/>
        </authorList>
    </citation>
    <scope>NUCLEOTIDE SEQUENCE [LARGE SCALE GENOMIC DNA]</scope>
    <source>
        <strain evidence="6 7">DSM 3852</strain>
    </source>
</reference>
<dbReference type="PRINTS" id="PR00455">
    <property type="entry name" value="HTHTETR"/>
</dbReference>
<dbReference type="PANTHER" id="PTHR30055">
    <property type="entry name" value="HTH-TYPE TRANSCRIPTIONAL REGULATOR RUTR"/>
    <property type="match status" value="1"/>
</dbReference>
<feature type="domain" description="HTH tetR-type" evidence="5">
    <location>
        <begin position="9"/>
        <end position="69"/>
    </location>
</feature>
<dbReference type="RefSeq" id="WP_129348348.1">
    <property type="nucleotide sequence ID" value="NZ_CP026538.1"/>
</dbReference>
<dbReference type="Pfam" id="PF13305">
    <property type="entry name" value="TetR_C_33"/>
    <property type="match status" value="1"/>
</dbReference>
<dbReference type="SUPFAM" id="SSF48498">
    <property type="entry name" value="Tetracyclin repressor-like, C-terminal domain"/>
    <property type="match status" value="1"/>
</dbReference>
<dbReference type="Proteomes" id="UP000293296">
    <property type="component" value="Chromosome"/>
</dbReference>
<evidence type="ECO:0000313" key="6">
    <source>
        <dbReference type="EMBL" id="QAZ65730.1"/>
    </source>
</evidence>
<dbReference type="Pfam" id="PF00440">
    <property type="entry name" value="TetR_N"/>
    <property type="match status" value="1"/>
</dbReference>
<dbReference type="OrthoDB" id="7056813at2"/>
<organism evidence="6 7">
    <name type="scientific">Solidesulfovibrio carbinolicus</name>
    <dbReference type="NCBI Taxonomy" id="296842"/>
    <lineage>
        <taxon>Bacteria</taxon>
        <taxon>Pseudomonadati</taxon>
        <taxon>Thermodesulfobacteriota</taxon>
        <taxon>Desulfovibrionia</taxon>
        <taxon>Desulfovibrionales</taxon>
        <taxon>Desulfovibrionaceae</taxon>
        <taxon>Solidesulfovibrio</taxon>
    </lineage>
</organism>
<evidence type="ECO:0000256" key="1">
    <source>
        <dbReference type="ARBA" id="ARBA00023015"/>
    </source>
</evidence>
<feature type="DNA-binding region" description="H-T-H motif" evidence="4">
    <location>
        <begin position="32"/>
        <end position="51"/>
    </location>
</feature>
<dbReference type="GO" id="GO:0000976">
    <property type="term" value="F:transcription cis-regulatory region binding"/>
    <property type="evidence" value="ECO:0007669"/>
    <property type="project" value="TreeGrafter"/>
</dbReference>
<evidence type="ECO:0000259" key="5">
    <source>
        <dbReference type="PROSITE" id="PS50977"/>
    </source>
</evidence>
<keyword evidence="2 4" id="KW-0238">DNA-binding</keyword>
<dbReference type="InterPro" id="IPR001647">
    <property type="entry name" value="HTH_TetR"/>
</dbReference>
<dbReference type="SUPFAM" id="SSF46689">
    <property type="entry name" value="Homeodomain-like"/>
    <property type="match status" value="1"/>
</dbReference>
<keyword evidence="1" id="KW-0805">Transcription regulation</keyword>
<dbReference type="Gene3D" id="1.10.357.10">
    <property type="entry name" value="Tetracycline Repressor, domain 2"/>
    <property type="match status" value="1"/>
</dbReference>
<dbReference type="InterPro" id="IPR025996">
    <property type="entry name" value="MT1864/Rv1816-like_C"/>
</dbReference>
<evidence type="ECO:0000313" key="7">
    <source>
        <dbReference type="Proteomes" id="UP000293296"/>
    </source>
</evidence>
<dbReference type="EMBL" id="CP026538">
    <property type="protein sequence ID" value="QAZ65730.1"/>
    <property type="molecule type" value="Genomic_DNA"/>
</dbReference>
<evidence type="ECO:0000256" key="2">
    <source>
        <dbReference type="ARBA" id="ARBA00023125"/>
    </source>
</evidence>
<dbReference type="AlphaFoldDB" id="A0A4P6HIX6"/>
<dbReference type="InterPro" id="IPR036271">
    <property type="entry name" value="Tet_transcr_reg_TetR-rel_C_sf"/>
</dbReference>
<dbReference type="GO" id="GO:0003700">
    <property type="term" value="F:DNA-binding transcription factor activity"/>
    <property type="evidence" value="ECO:0007669"/>
    <property type="project" value="TreeGrafter"/>
</dbReference>
<gene>
    <name evidence="6" type="ORF">C3Y92_00110</name>
</gene>
<dbReference type="PANTHER" id="PTHR30055:SF234">
    <property type="entry name" value="HTH-TYPE TRANSCRIPTIONAL REGULATOR BETI"/>
    <property type="match status" value="1"/>
</dbReference>
<keyword evidence="3" id="KW-0804">Transcription</keyword>
<accession>A0A4P6HIX6</accession>
<name>A0A4P6HIX6_9BACT</name>
<sequence length="207" mass="21985">MAQDDYHHGNLRQALLDAGEKLLETKGVEGLSMRALARTTGVSHAAPYRHFADKADLLAALAARGFARLAETLVAVAAAHGDDPQREYLVACRRYMELGMDAPAMYRLMFGQQQPGVGDQPELAQAGQAAYEALLGAMARGRAAGTLGEVDDEAKATAVWSMVHGVTELAISGRLEPCAGDRLEILALGEQMCSLLLSGLAAREHAT</sequence>